<protein>
    <submittedName>
        <fullName evidence="1">Uncharacterized protein</fullName>
    </submittedName>
</protein>
<dbReference type="EMBL" id="CP025012">
    <property type="protein sequence ID" value="AUW45335.1"/>
    <property type="molecule type" value="Genomic_DNA"/>
</dbReference>
<accession>A0A2K9ZAP4</accession>
<reference evidence="1 2" key="1">
    <citation type="submission" date="2017-11" db="EMBL/GenBank/DDBJ databases">
        <title>Complete genome of Rhizobium leguminosarum Norway, an ineffective micro-symbiont.</title>
        <authorList>
            <person name="Hoffrichter A."/>
            <person name="Liang J."/>
            <person name="Brachmann A."/>
            <person name="Marin M."/>
        </authorList>
    </citation>
    <scope>NUCLEOTIDE SEQUENCE [LARGE SCALE GENOMIC DNA]</scope>
    <source>
        <strain evidence="1 2">Norway</strain>
    </source>
</reference>
<gene>
    <name evidence="1" type="ORF">CUJ84_Chr005046</name>
</gene>
<dbReference type="AlphaFoldDB" id="A0A2K9ZAP4"/>
<name>A0A2K9ZAP4_RHILE</name>
<dbReference type="Proteomes" id="UP000238523">
    <property type="component" value="Chromosome"/>
</dbReference>
<organism evidence="1 2">
    <name type="scientific">Rhizobium leguminosarum</name>
    <dbReference type="NCBI Taxonomy" id="384"/>
    <lineage>
        <taxon>Bacteria</taxon>
        <taxon>Pseudomonadati</taxon>
        <taxon>Pseudomonadota</taxon>
        <taxon>Alphaproteobacteria</taxon>
        <taxon>Hyphomicrobiales</taxon>
        <taxon>Rhizobiaceae</taxon>
        <taxon>Rhizobium/Agrobacterium group</taxon>
        <taxon>Rhizobium</taxon>
    </lineage>
</organism>
<proteinExistence type="predicted"/>
<evidence type="ECO:0000313" key="2">
    <source>
        <dbReference type="Proteomes" id="UP000238523"/>
    </source>
</evidence>
<evidence type="ECO:0000313" key="1">
    <source>
        <dbReference type="EMBL" id="AUW45335.1"/>
    </source>
</evidence>
<sequence>MQRMQRNHDARRQIVKQIGLKIDGQKISAFKAINVKACH</sequence>